<accession>A0A5B7X154</accession>
<evidence type="ECO:0000313" key="2">
    <source>
        <dbReference type="EMBL" id="QCY69097.1"/>
    </source>
</evidence>
<organism evidence="2 3">
    <name type="scientific">Antarcticibacterium flavum</name>
    <dbReference type="NCBI Taxonomy" id="2058175"/>
    <lineage>
        <taxon>Bacteria</taxon>
        <taxon>Pseudomonadati</taxon>
        <taxon>Bacteroidota</taxon>
        <taxon>Flavobacteriia</taxon>
        <taxon>Flavobacteriales</taxon>
        <taxon>Flavobacteriaceae</taxon>
        <taxon>Antarcticibacterium</taxon>
    </lineage>
</organism>
<dbReference type="AlphaFoldDB" id="A0A5B7X154"/>
<proteinExistence type="predicted"/>
<keyword evidence="1" id="KW-0472">Membrane</keyword>
<keyword evidence="3" id="KW-1185">Reference proteome</keyword>
<keyword evidence="1" id="KW-1133">Transmembrane helix</keyword>
<gene>
    <name evidence="2" type="ORF">FHG64_06575</name>
</gene>
<feature type="transmembrane region" description="Helical" evidence="1">
    <location>
        <begin position="12"/>
        <end position="34"/>
    </location>
</feature>
<protein>
    <submittedName>
        <fullName evidence="2">Uncharacterized protein</fullName>
    </submittedName>
</protein>
<sequence length="104" mass="12051">MNYKSIYIYSPLIYNMLALILLIILLFIAVLLFFQLKVRRQQEKLIKDESKALRKLQKTNSRFIESGLFGLKPTSSYLKPTLNHSGLIKHRRNVMGGRKKVAAV</sequence>
<dbReference type="KEGG" id="afla:FHG64_06575"/>
<keyword evidence="1" id="KW-0812">Transmembrane</keyword>
<evidence type="ECO:0000313" key="3">
    <source>
        <dbReference type="Proteomes" id="UP000309016"/>
    </source>
</evidence>
<reference evidence="2 3" key="1">
    <citation type="submission" date="2019-06" db="EMBL/GenBank/DDBJ databases">
        <title>Complete genome sequence of Antarcticibacterium flavum KCTC 52984T from an Antarctic marine sediment.</title>
        <authorList>
            <person name="Lee Y.M."/>
            <person name="Shin S.C."/>
        </authorList>
    </citation>
    <scope>NUCLEOTIDE SEQUENCE [LARGE SCALE GENOMIC DNA]</scope>
    <source>
        <strain evidence="2 3">KCTC 52984</strain>
    </source>
</reference>
<dbReference type="Proteomes" id="UP000309016">
    <property type="component" value="Chromosome"/>
</dbReference>
<evidence type="ECO:0000256" key="1">
    <source>
        <dbReference type="SAM" id="Phobius"/>
    </source>
</evidence>
<name>A0A5B7X154_9FLAO</name>
<dbReference type="RefSeq" id="WP_139065673.1">
    <property type="nucleotide sequence ID" value="NZ_CP040812.1"/>
</dbReference>
<dbReference type="EMBL" id="CP040812">
    <property type="protein sequence ID" value="QCY69097.1"/>
    <property type="molecule type" value="Genomic_DNA"/>
</dbReference>